<evidence type="ECO:0000313" key="3">
    <source>
        <dbReference type="Proteomes" id="UP000672009"/>
    </source>
</evidence>
<gene>
    <name evidence="2" type="ORF">J9260_00285</name>
</gene>
<accession>A0A975F9N0</accession>
<dbReference type="InterPro" id="IPR058248">
    <property type="entry name" value="Lxx211020-like"/>
</dbReference>
<dbReference type="InterPro" id="IPR007410">
    <property type="entry name" value="LpqE-like"/>
</dbReference>
<protein>
    <submittedName>
        <fullName evidence="2">Copper chaperone PCu(A)C</fullName>
    </submittedName>
</protein>
<dbReference type="Proteomes" id="UP000672009">
    <property type="component" value="Chromosome"/>
</dbReference>
<feature type="chain" id="PRO_5037515111" evidence="1">
    <location>
        <begin position="23"/>
        <end position="177"/>
    </location>
</feature>
<dbReference type="RefSeq" id="WP_210219082.1">
    <property type="nucleotide sequence ID" value="NZ_CP072793.1"/>
</dbReference>
<dbReference type="InterPro" id="IPR036182">
    <property type="entry name" value="PCuAC_sf"/>
</dbReference>
<keyword evidence="3" id="KW-1185">Reference proteome</keyword>
<evidence type="ECO:0000256" key="1">
    <source>
        <dbReference type="SAM" id="SignalP"/>
    </source>
</evidence>
<dbReference type="EMBL" id="CP072793">
    <property type="protein sequence ID" value="QTR53566.1"/>
    <property type="molecule type" value="Genomic_DNA"/>
</dbReference>
<dbReference type="PANTHER" id="PTHR36302">
    <property type="entry name" value="BLR7088 PROTEIN"/>
    <property type="match status" value="1"/>
</dbReference>
<reference evidence="2" key="1">
    <citation type="submission" date="2021-04" db="EMBL/GenBank/DDBJ databases">
        <title>Genomics, taxonomy and metabolism of representatives of sulfur bacteria of the genus Thiothrix: Thiothrix fructosivorans QT, Thiothrix unzii A1T and three new species, Thiothrix subterranea sp. nov., Thiothrix litoralis sp. nov. and 'Candidatus Thiothrix anitrata' sp. nov.</title>
        <authorList>
            <person name="Ravin N.V."/>
            <person name="Smolyakov D."/>
            <person name="Rudenko T.S."/>
            <person name="Mardanov A.V."/>
            <person name="Beletsky A.V."/>
            <person name="Markov N.D."/>
            <person name="Fomenkov A.I."/>
            <person name="Roberts R.J."/>
            <person name="Karnachuk O.V."/>
            <person name="Novikov A."/>
            <person name="Grabovich M.Y."/>
        </authorList>
    </citation>
    <scope>NUCLEOTIDE SEQUENCE</scope>
    <source>
        <strain evidence="2">A1</strain>
    </source>
</reference>
<feature type="signal peptide" evidence="1">
    <location>
        <begin position="1"/>
        <end position="22"/>
    </location>
</feature>
<dbReference type="PANTHER" id="PTHR36302:SF1">
    <property type="entry name" value="COPPER CHAPERONE PCU(A)C"/>
    <property type="match status" value="1"/>
</dbReference>
<evidence type="ECO:0000313" key="2">
    <source>
        <dbReference type="EMBL" id="QTR53566.1"/>
    </source>
</evidence>
<organism evidence="2 3">
    <name type="scientific">Thiothrix unzii</name>
    <dbReference type="NCBI Taxonomy" id="111769"/>
    <lineage>
        <taxon>Bacteria</taxon>
        <taxon>Pseudomonadati</taxon>
        <taxon>Pseudomonadota</taxon>
        <taxon>Gammaproteobacteria</taxon>
        <taxon>Thiotrichales</taxon>
        <taxon>Thiotrichaceae</taxon>
        <taxon>Thiothrix</taxon>
    </lineage>
</organism>
<keyword evidence="1" id="KW-0732">Signal</keyword>
<dbReference type="SUPFAM" id="SSF110087">
    <property type="entry name" value="DR1885-like metal-binding protein"/>
    <property type="match status" value="1"/>
</dbReference>
<dbReference type="PROSITE" id="PS51257">
    <property type="entry name" value="PROKAR_LIPOPROTEIN"/>
    <property type="match status" value="1"/>
</dbReference>
<dbReference type="Gene3D" id="2.60.40.1890">
    <property type="entry name" value="PCu(A)C copper chaperone"/>
    <property type="match status" value="1"/>
</dbReference>
<dbReference type="AlphaFoldDB" id="A0A975F9N0"/>
<dbReference type="KEGG" id="tun:J9260_00285"/>
<sequence>MKPLLRAALLGVLISVTTACQAESETAKKPAEAPQVQAAAVTVAKAADAVKAENPFVRAVPPGQPNSAAFMVLSNGSAVAHQVVSATSPVANTVELHTHTNNNGVMEMRQIPQIDVPANGKAELAPGGLHIMLIELRQELKAGESVAVTLTFEDGSTTVVDAPIKEVTPPMGGMKHH</sequence>
<name>A0A975F9N0_9GAMM</name>
<dbReference type="Pfam" id="PF04314">
    <property type="entry name" value="PCuAC"/>
    <property type="match status" value="1"/>
</dbReference>
<proteinExistence type="predicted"/>